<keyword evidence="2" id="KW-0677">Repeat</keyword>
<feature type="transmembrane region" description="Helical" evidence="3">
    <location>
        <begin position="709"/>
        <end position="729"/>
    </location>
</feature>
<dbReference type="Gene3D" id="3.80.10.10">
    <property type="entry name" value="Ribonuclease Inhibitor"/>
    <property type="match status" value="2"/>
</dbReference>
<evidence type="ECO:0000256" key="2">
    <source>
        <dbReference type="ARBA" id="ARBA00022737"/>
    </source>
</evidence>
<dbReference type="SUPFAM" id="SSF52058">
    <property type="entry name" value="L domain-like"/>
    <property type="match status" value="2"/>
</dbReference>
<gene>
    <name evidence="4" type="ORF">ILUMI_21361</name>
</gene>
<accession>A0A8K0CCM0</accession>
<evidence type="ECO:0000256" key="3">
    <source>
        <dbReference type="SAM" id="Phobius"/>
    </source>
</evidence>
<sequence length="761" mass="88195">MVVTQWYGPTCTTFNVKSDIPNGHKTYDVLSSDGWVPVHPVLYSHAECPYITFINGDQTLKISNNKIRDLKYIVFNDSNISIVPVNVFTTFSNLTQLFLNSTGINTIHPGAFTGLIMLEELHLENNTITNITKGIFNSLTNLKLLNISNNKVTNIEGNAFLGLSYLQSLDLRNNKLMILASSVFRGLAKISFIDLSYNHLFEISFSLFADITEPSNDLRLDISDNYLYIIDFSYFPNFISYLNLANNLIIDVKNLTNFPNIRLLDLSNNQVANLSLINNNLKYLNLSGNKIYCLNESVFNKSYNLQMLDLSNNFLKDLDRDVFTNLLYLTSLFLQHNHVTKIPIGCFRVLHMLSILNLSSNEIEEFHYGTFLGLHSLITLDISNNRLSNLLENLFHSLPNLQNLYICNNFFKTLDSLELLKYTKTLQVVCLDNNLWNCDSLQRIINDFETKDVLVLQGSVKKPKNINGIACLDQEKVSGNVSELFSQFNKNNKSDDYIEIFMKILKELKLINKAVTDEHIEFLSNKYSKINYTNDVSQYFRDDFRNSLFYKYFQQDFINKTFFTSVNKSILDFSKEILNLDTILHSCLYKLSVLNKLERNLTDFFEKDFKKTSFYEHFEKDFFNSSFFKYYNENSSFVKTLNNIELLHRFFDNDIKNATFYQLLEKMLDNYSNYQISKQTTDLEFAKFIDNSYSKDKTIDRISELQSGITTLLIIIIIILICKLMLTAVRKVPNIFIRRIKNDTEKNVSGKNESSAELEMV</sequence>
<protein>
    <submittedName>
        <fullName evidence="4">Uncharacterized protein</fullName>
    </submittedName>
</protein>
<dbReference type="OrthoDB" id="6765403at2759"/>
<keyword evidence="3" id="KW-0472">Membrane</keyword>
<evidence type="ECO:0000313" key="5">
    <source>
        <dbReference type="Proteomes" id="UP000801492"/>
    </source>
</evidence>
<dbReference type="Pfam" id="PF13855">
    <property type="entry name" value="LRR_8"/>
    <property type="match status" value="2"/>
</dbReference>
<dbReference type="Pfam" id="PF00560">
    <property type="entry name" value="LRR_1"/>
    <property type="match status" value="1"/>
</dbReference>
<organism evidence="4 5">
    <name type="scientific">Ignelater luminosus</name>
    <name type="common">Cucubano</name>
    <name type="synonym">Pyrophorus luminosus</name>
    <dbReference type="NCBI Taxonomy" id="2038154"/>
    <lineage>
        <taxon>Eukaryota</taxon>
        <taxon>Metazoa</taxon>
        <taxon>Ecdysozoa</taxon>
        <taxon>Arthropoda</taxon>
        <taxon>Hexapoda</taxon>
        <taxon>Insecta</taxon>
        <taxon>Pterygota</taxon>
        <taxon>Neoptera</taxon>
        <taxon>Endopterygota</taxon>
        <taxon>Coleoptera</taxon>
        <taxon>Polyphaga</taxon>
        <taxon>Elateriformia</taxon>
        <taxon>Elateroidea</taxon>
        <taxon>Elateridae</taxon>
        <taxon>Agrypninae</taxon>
        <taxon>Pyrophorini</taxon>
        <taxon>Ignelater</taxon>
    </lineage>
</organism>
<dbReference type="SMART" id="SM00369">
    <property type="entry name" value="LRR_TYP"/>
    <property type="match status" value="11"/>
</dbReference>
<dbReference type="InterPro" id="IPR032675">
    <property type="entry name" value="LRR_dom_sf"/>
</dbReference>
<dbReference type="PANTHER" id="PTHR24366:SF96">
    <property type="entry name" value="LEUCINE RICH REPEAT CONTAINING 53"/>
    <property type="match status" value="1"/>
</dbReference>
<comment type="caution">
    <text evidence="4">The sequence shown here is derived from an EMBL/GenBank/DDBJ whole genome shotgun (WGS) entry which is preliminary data.</text>
</comment>
<keyword evidence="5" id="KW-1185">Reference proteome</keyword>
<dbReference type="PANTHER" id="PTHR24366">
    <property type="entry name" value="IG(IMMUNOGLOBULIN) AND LRR(LEUCINE RICH REPEAT) DOMAINS"/>
    <property type="match status" value="1"/>
</dbReference>
<proteinExistence type="predicted"/>
<keyword evidence="1" id="KW-0433">Leucine-rich repeat</keyword>
<keyword evidence="3" id="KW-1133">Transmembrane helix</keyword>
<dbReference type="Proteomes" id="UP000801492">
    <property type="component" value="Unassembled WGS sequence"/>
</dbReference>
<reference evidence="4" key="1">
    <citation type="submission" date="2019-08" db="EMBL/GenBank/DDBJ databases">
        <title>The genome of the North American firefly Photinus pyralis.</title>
        <authorList>
            <consortium name="Photinus pyralis genome working group"/>
            <person name="Fallon T.R."/>
            <person name="Sander Lower S.E."/>
            <person name="Weng J.-K."/>
        </authorList>
    </citation>
    <scope>NUCLEOTIDE SEQUENCE</scope>
    <source>
        <strain evidence="4">TRF0915ILg1</strain>
        <tissue evidence="4">Whole body</tissue>
    </source>
</reference>
<dbReference type="InterPro" id="IPR003591">
    <property type="entry name" value="Leu-rich_rpt_typical-subtyp"/>
</dbReference>
<dbReference type="AlphaFoldDB" id="A0A8K0CCM0"/>
<dbReference type="InterPro" id="IPR001611">
    <property type="entry name" value="Leu-rich_rpt"/>
</dbReference>
<dbReference type="EMBL" id="VTPC01090128">
    <property type="protein sequence ID" value="KAF2884828.1"/>
    <property type="molecule type" value="Genomic_DNA"/>
</dbReference>
<name>A0A8K0CCM0_IGNLU</name>
<dbReference type="FunFam" id="3.80.10.10:FF:001164">
    <property type="entry name" value="GH01279p"/>
    <property type="match status" value="2"/>
</dbReference>
<evidence type="ECO:0000313" key="4">
    <source>
        <dbReference type="EMBL" id="KAF2884828.1"/>
    </source>
</evidence>
<keyword evidence="3" id="KW-0812">Transmembrane</keyword>
<evidence type="ECO:0000256" key="1">
    <source>
        <dbReference type="ARBA" id="ARBA00022614"/>
    </source>
</evidence>
<dbReference type="PROSITE" id="PS51450">
    <property type="entry name" value="LRR"/>
    <property type="match status" value="5"/>
</dbReference>